<dbReference type="SUPFAM" id="SSF56801">
    <property type="entry name" value="Acetyl-CoA synthetase-like"/>
    <property type="match status" value="1"/>
</dbReference>
<organism evidence="6 7">
    <name type="scientific">Emiliania huxleyi (strain CCMP1516)</name>
    <dbReference type="NCBI Taxonomy" id="280463"/>
    <lineage>
        <taxon>Eukaryota</taxon>
        <taxon>Haptista</taxon>
        <taxon>Haptophyta</taxon>
        <taxon>Prymnesiophyceae</taxon>
        <taxon>Isochrysidales</taxon>
        <taxon>Noelaerhabdaceae</taxon>
        <taxon>Emiliania</taxon>
    </lineage>
</organism>
<keyword evidence="3" id="KW-0443">Lipid metabolism</keyword>
<evidence type="ECO:0000256" key="1">
    <source>
        <dbReference type="ARBA" id="ARBA00022598"/>
    </source>
</evidence>
<dbReference type="RefSeq" id="XP_005771089.1">
    <property type="nucleotide sequence ID" value="XM_005771032.1"/>
</dbReference>
<reference evidence="6" key="2">
    <citation type="submission" date="2024-10" db="UniProtKB">
        <authorList>
            <consortium name="EnsemblProtists"/>
        </authorList>
    </citation>
    <scope>IDENTIFICATION</scope>
</reference>
<evidence type="ECO:0000256" key="3">
    <source>
        <dbReference type="ARBA" id="ARBA00023098"/>
    </source>
</evidence>
<evidence type="ECO:0000313" key="7">
    <source>
        <dbReference type="Proteomes" id="UP000013827"/>
    </source>
</evidence>
<dbReference type="STRING" id="2903.R1DVY3"/>
<dbReference type="PANTHER" id="PTHR43272">
    <property type="entry name" value="LONG-CHAIN-FATTY-ACID--COA LIGASE"/>
    <property type="match status" value="1"/>
</dbReference>
<dbReference type="InterPro" id="IPR042099">
    <property type="entry name" value="ANL_N_sf"/>
</dbReference>
<dbReference type="GO" id="GO:0005783">
    <property type="term" value="C:endoplasmic reticulum"/>
    <property type="evidence" value="ECO:0007669"/>
    <property type="project" value="TreeGrafter"/>
</dbReference>
<dbReference type="KEGG" id="ehx:EMIHUDRAFT_458886"/>
<keyword evidence="1" id="KW-0436">Ligase</keyword>
<feature type="transmembrane region" description="Helical" evidence="4">
    <location>
        <begin position="41"/>
        <end position="58"/>
    </location>
</feature>
<keyword evidence="4" id="KW-0472">Membrane</keyword>
<proteinExistence type="predicted"/>
<dbReference type="Pfam" id="PF00501">
    <property type="entry name" value="AMP-binding"/>
    <property type="match status" value="1"/>
</dbReference>
<dbReference type="HOGENOM" id="CLU_000022_45_5_1"/>
<dbReference type="InterPro" id="IPR000873">
    <property type="entry name" value="AMP-dep_synth/lig_dom"/>
</dbReference>
<dbReference type="PROSITE" id="PS00455">
    <property type="entry name" value="AMP_BINDING"/>
    <property type="match status" value="1"/>
</dbReference>
<dbReference type="GO" id="GO:0016020">
    <property type="term" value="C:membrane"/>
    <property type="evidence" value="ECO:0007669"/>
    <property type="project" value="TreeGrafter"/>
</dbReference>
<dbReference type="PaxDb" id="2903-EOD18660"/>
<evidence type="ECO:0000256" key="2">
    <source>
        <dbReference type="ARBA" id="ARBA00022832"/>
    </source>
</evidence>
<accession>A0A0D3J575</accession>
<dbReference type="eggNOG" id="KOG1256">
    <property type="taxonomic scope" value="Eukaryota"/>
</dbReference>
<keyword evidence="4" id="KW-0812">Transmembrane</keyword>
<keyword evidence="2" id="KW-0276">Fatty acid metabolism</keyword>
<sequence>MTMPQSSQERKTDTNIKQAVLVSAFAAALLAASPTPKLVLAPLAFVALILFVKIFELYESATRIRPLDVPTQMADELIDYSAATGPLYTTDPAGEAIVRVSKSGWAALEPTSLPRLFKQATARFPDKPALRVEADGVNGGGWVTYSWAEYYAESQRVAQSLLALGLEAHDRVNIIGFNSPEWFIAEMGTLLAGGAAAGVYASNGPDACKYIAVHSSARVIFCEGLQQVDKYLGFREQVPDCLALVVWGGGISPEEIAARASLPREGGRPLPVYSWSDFLALGGVVPLSEVEARSEAVRPGHVATLVYTSGTTGNPKAVMVSNDNMIWTSLSASSPIFAEGVKAGVSPPENLKIVSYLPLSHVLGQILDLIGPMVVTACGAGYGPDLLARHYMTTWFARPDALKSSSSLKSTLVAARPTLFVGVPRVWEKIKEGIQQVGKKTPAPIKAVSDWAKRLSLAAALDRQVGREARRSLPFLIARHVVLNRIKAAIGLDQCLVHYTGSAPMGRDVFDYFASLDIDILDTLGASEASGPTTLNTPMMHRLGTLGAPIPGVEVSVDHQPGRDKPGEGEIIYRGRNVCMGYMNDEAKTAEAIDQDGWFHSGDVGSFEDGLLRITGRIKELLITAGGENIAPVPIEERLKELCPALSNAMLVGDKRKYNVVLLTAKTVLDLATGLSTGTLALEALEVSSAATDAEAVAESQRAGAAWQRYIQRGIDEYNATYAVSNAQKIQKFVLLPGDFSERGGELTPTLKLRRAAAVEKYAAAIERLYS</sequence>
<dbReference type="Proteomes" id="UP000013827">
    <property type="component" value="Unassembled WGS sequence"/>
</dbReference>
<name>A0A0D3J575_EMIH1</name>
<protein>
    <recommendedName>
        <fullName evidence="5">AMP-dependent synthetase/ligase domain-containing protein</fullName>
    </recommendedName>
</protein>
<dbReference type="GO" id="GO:0004467">
    <property type="term" value="F:long-chain fatty acid-CoA ligase activity"/>
    <property type="evidence" value="ECO:0007669"/>
    <property type="project" value="TreeGrafter"/>
</dbReference>
<dbReference type="Gene3D" id="3.40.50.12780">
    <property type="entry name" value="N-terminal domain of ligase-like"/>
    <property type="match status" value="1"/>
</dbReference>
<evidence type="ECO:0000259" key="5">
    <source>
        <dbReference type="Pfam" id="PF00501"/>
    </source>
</evidence>
<dbReference type="PANTHER" id="PTHR43272:SF32">
    <property type="entry name" value="AMP-DEPENDENT SYNTHETASE_LIGASE DOMAIN-CONTAINING PROTEIN"/>
    <property type="match status" value="1"/>
</dbReference>
<dbReference type="Pfam" id="PF23562">
    <property type="entry name" value="AMP-binding_C_3"/>
    <property type="match status" value="1"/>
</dbReference>
<dbReference type="EnsemblProtists" id="EOD18660">
    <property type="protein sequence ID" value="EOD18660"/>
    <property type="gene ID" value="EMIHUDRAFT_458886"/>
</dbReference>
<evidence type="ECO:0000256" key="4">
    <source>
        <dbReference type="SAM" id="Phobius"/>
    </source>
</evidence>
<dbReference type="GeneID" id="17264205"/>
<feature type="domain" description="AMP-dependent synthetase/ligase" evidence="5">
    <location>
        <begin position="117"/>
        <end position="582"/>
    </location>
</feature>
<dbReference type="InterPro" id="IPR020845">
    <property type="entry name" value="AMP-binding_CS"/>
</dbReference>
<keyword evidence="4" id="KW-1133">Transmembrane helix</keyword>
<evidence type="ECO:0000313" key="6">
    <source>
        <dbReference type="EnsemblProtists" id="EOD18660"/>
    </source>
</evidence>
<keyword evidence="7" id="KW-1185">Reference proteome</keyword>
<reference evidence="7" key="1">
    <citation type="journal article" date="2013" name="Nature">
        <title>Pan genome of the phytoplankton Emiliania underpins its global distribution.</title>
        <authorList>
            <person name="Read B.A."/>
            <person name="Kegel J."/>
            <person name="Klute M.J."/>
            <person name="Kuo A."/>
            <person name="Lefebvre S.C."/>
            <person name="Maumus F."/>
            <person name="Mayer C."/>
            <person name="Miller J."/>
            <person name="Monier A."/>
            <person name="Salamov A."/>
            <person name="Young J."/>
            <person name="Aguilar M."/>
            <person name="Claverie J.M."/>
            <person name="Frickenhaus S."/>
            <person name="Gonzalez K."/>
            <person name="Herman E.K."/>
            <person name="Lin Y.C."/>
            <person name="Napier J."/>
            <person name="Ogata H."/>
            <person name="Sarno A.F."/>
            <person name="Shmutz J."/>
            <person name="Schroeder D."/>
            <person name="de Vargas C."/>
            <person name="Verret F."/>
            <person name="von Dassow P."/>
            <person name="Valentin K."/>
            <person name="Van de Peer Y."/>
            <person name="Wheeler G."/>
            <person name="Dacks J.B."/>
            <person name="Delwiche C.F."/>
            <person name="Dyhrman S.T."/>
            <person name="Glockner G."/>
            <person name="John U."/>
            <person name="Richards T."/>
            <person name="Worden A.Z."/>
            <person name="Zhang X."/>
            <person name="Grigoriev I.V."/>
            <person name="Allen A.E."/>
            <person name="Bidle K."/>
            <person name="Borodovsky M."/>
            <person name="Bowler C."/>
            <person name="Brownlee C."/>
            <person name="Cock J.M."/>
            <person name="Elias M."/>
            <person name="Gladyshev V.N."/>
            <person name="Groth M."/>
            <person name="Guda C."/>
            <person name="Hadaegh A."/>
            <person name="Iglesias-Rodriguez M.D."/>
            <person name="Jenkins J."/>
            <person name="Jones B.M."/>
            <person name="Lawson T."/>
            <person name="Leese F."/>
            <person name="Lindquist E."/>
            <person name="Lobanov A."/>
            <person name="Lomsadze A."/>
            <person name="Malik S.B."/>
            <person name="Marsh M.E."/>
            <person name="Mackinder L."/>
            <person name="Mock T."/>
            <person name="Mueller-Roeber B."/>
            <person name="Pagarete A."/>
            <person name="Parker M."/>
            <person name="Probert I."/>
            <person name="Quesneville H."/>
            <person name="Raines C."/>
            <person name="Rensing S.A."/>
            <person name="Riano-Pachon D.M."/>
            <person name="Richier S."/>
            <person name="Rokitta S."/>
            <person name="Shiraiwa Y."/>
            <person name="Soanes D.M."/>
            <person name="van der Giezen M."/>
            <person name="Wahlund T.M."/>
            <person name="Williams B."/>
            <person name="Wilson W."/>
            <person name="Wolfe G."/>
            <person name="Wurch L.L."/>
        </authorList>
    </citation>
    <scope>NUCLEOTIDE SEQUENCE</scope>
</reference>
<dbReference type="AlphaFoldDB" id="A0A0D3J575"/>